<keyword evidence="2" id="KW-1185">Reference proteome</keyword>
<dbReference type="RefSeq" id="WP_202101354.1">
    <property type="nucleotide sequence ID" value="NZ_JAERTY010000001.1"/>
</dbReference>
<dbReference type="Proteomes" id="UP000625283">
    <property type="component" value="Unassembled WGS sequence"/>
</dbReference>
<name>A0ABS1R0Y3_9SPHI</name>
<dbReference type="InterPro" id="IPR046601">
    <property type="entry name" value="DUF6660"/>
</dbReference>
<dbReference type="Pfam" id="PF20365">
    <property type="entry name" value="DUF6660"/>
    <property type="match status" value="1"/>
</dbReference>
<proteinExistence type="predicted"/>
<organism evidence="1 2">
    <name type="scientific">Sphingobacterium faecale</name>
    <dbReference type="NCBI Taxonomy" id="2803775"/>
    <lineage>
        <taxon>Bacteria</taxon>
        <taxon>Pseudomonadati</taxon>
        <taxon>Bacteroidota</taxon>
        <taxon>Sphingobacteriia</taxon>
        <taxon>Sphingobacteriales</taxon>
        <taxon>Sphingobacteriaceae</taxon>
        <taxon>Sphingobacterium</taxon>
    </lineage>
</organism>
<accession>A0ABS1R0Y3</accession>
<dbReference type="EMBL" id="JAERTY010000001">
    <property type="protein sequence ID" value="MBL1407561.1"/>
    <property type="molecule type" value="Genomic_DNA"/>
</dbReference>
<evidence type="ECO:0008006" key="3">
    <source>
        <dbReference type="Google" id="ProtNLM"/>
    </source>
</evidence>
<evidence type="ECO:0000313" key="1">
    <source>
        <dbReference type="EMBL" id="MBL1407561.1"/>
    </source>
</evidence>
<gene>
    <name evidence="1" type="ORF">JKG61_02220</name>
</gene>
<comment type="caution">
    <text evidence="1">The sequence shown here is derived from an EMBL/GenBank/DDBJ whole genome shotgun (WGS) entry which is preliminary data.</text>
</comment>
<evidence type="ECO:0000313" key="2">
    <source>
        <dbReference type="Proteomes" id="UP000625283"/>
    </source>
</evidence>
<reference evidence="1 2" key="1">
    <citation type="submission" date="2021-01" db="EMBL/GenBank/DDBJ databases">
        <title>C459-1 draft genome sequence.</title>
        <authorList>
            <person name="Zhang X.-F."/>
        </authorList>
    </citation>
    <scope>NUCLEOTIDE SEQUENCE [LARGE SCALE GENOMIC DNA]</scope>
    <source>
        <strain evidence="2">C459-1</strain>
    </source>
</reference>
<sequence>MLRWLTYILPLYILVLAMLPCTDQLTVSTESNLTELEQGAPSHDHADEDTCTPLCGCACCGAHISEIAFFWYESPEQPMVYQLTNSFFRKYALVSDFKGSIWQPPRVIA</sequence>
<protein>
    <recommendedName>
        <fullName evidence="3">DUF2946 domain-containing protein</fullName>
    </recommendedName>
</protein>